<keyword evidence="4" id="KW-1185">Reference proteome</keyword>
<feature type="signal peptide" evidence="2">
    <location>
        <begin position="1"/>
        <end position="31"/>
    </location>
</feature>
<organism evidence="3 4">
    <name type="scientific">Phyllosticta capitalensis</name>
    <dbReference type="NCBI Taxonomy" id="121624"/>
    <lineage>
        <taxon>Eukaryota</taxon>
        <taxon>Fungi</taxon>
        <taxon>Dikarya</taxon>
        <taxon>Ascomycota</taxon>
        <taxon>Pezizomycotina</taxon>
        <taxon>Dothideomycetes</taxon>
        <taxon>Dothideomycetes incertae sedis</taxon>
        <taxon>Botryosphaeriales</taxon>
        <taxon>Phyllostictaceae</taxon>
        <taxon>Phyllosticta</taxon>
    </lineage>
</organism>
<gene>
    <name evidence="3" type="ORF">HDK90DRAFT_75253</name>
</gene>
<reference evidence="3 4" key="1">
    <citation type="submission" date="2024-04" db="EMBL/GenBank/DDBJ databases">
        <title>Phyllosticta paracitricarpa is synonymous to the EU quarantine fungus P. citricarpa based on phylogenomic analyses.</title>
        <authorList>
            <consortium name="Lawrence Berkeley National Laboratory"/>
            <person name="Van Ingen-Buijs V.A."/>
            <person name="Van Westerhoven A.C."/>
            <person name="Haridas S."/>
            <person name="Skiadas P."/>
            <person name="Martin F."/>
            <person name="Groenewald J.Z."/>
            <person name="Crous P.W."/>
            <person name="Seidl M.F."/>
        </authorList>
    </citation>
    <scope>NUCLEOTIDE SEQUENCE [LARGE SCALE GENOMIC DNA]</scope>
    <source>
        <strain evidence="3 4">CBS 123374</strain>
    </source>
</reference>
<proteinExistence type="predicted"/>
<feature type="chain" id="PRO_5045438171" description="Secreted protein" evidence="2">
    <location>
        <begin position="32"/>
        <end position="76"/>
    </location>
</feature>
<evidence type="ECO:0008006" key="5">
    <source>
        <dbReference type="Google" id="ProtNLM"/>
    </source>
</evidence>
<feature type="compositionally biased region" description="Polar residues" evidence="1">
    <location>
        <begin position="66"/>
        <end position="76"/>
    </location>
</feature>
<keyword evidence="2" id="KW-0732">Signal</keyword>
<evidence type="ECO:0000256" key="2">
    <source>
        <dbReference type="SAM" id="SignalP"/>
    </source>
</evidence>
<sequence>MLECYPRYTHISACVAPLLHSLLLILHMSTSHNPNPHVLPTRPFETKCARRSPISSKERGERPQTEGPQSPTARHI</sequence>
<protein>
    <recommendedName>
        <fullName evidence="5">Secreted protein</fullName>
    </recommendedName>
</protein>
<feature type="region of interest" description="Disordered" evidence="1">
    <location>
        <begin position="31"/>
        <end position="76"/>
    </location>
</feature>
<accession>A0ABR1YEC6</accession>
<dbReference type="EMBL" id="JBBWRZ010000011">
    <property type="protein sequence ID" value="KAK8226075.1"/>
    <property type="molecule type" value="Genomic_DNA"/>
</dbReference>
<evidence type="ECO:0000256" key="1">
    <source>
        <dbReference type="SAM" id="MobiDB-lite"/>
    </source>
</evidence>
<comment type="caution">
    <text evidence="3">The sequence shown here is derived from an EMBL/GenBank/DDBJ whole genome shotgun (WGS) entry which is preliminary data.</text>
</comment>
<name>A0ABR1YEC6_9PEZI</name>
<evidence type="ECO:0000313" key="3">
    <source>
        <dbReference type="EMBL" id="KAK8226075.1"/>
    </source>
</evidence>
<evidence type="ECO:0000313" key="4">
    <source>
        <dbReference type="Proteomes" id="UP001492380"/>
    </source>
</evidence>
<dbReference type="Proteomes" id="UP001492380">
    <property type="component" value="Unassembled WGS sequence"/>
</dbReference>